<protein>
    <submittedName>
        <fullName evidence="1">Uncharacterized protein</fullName>
    </submittedName>
</protein>
<dbReference type="Proteomes" id="UP000319716">
    <property type="component" value="Unassembled WGS sequence"/>
</dbReference>
<evidence type="ECO:0000313" key="1">
    <source>
        <dbReference type="EMBL" id="GAY76343.1"/>
    </source>
</evidence>
<dbReference type="AlphaFoldDB" id="A0A4Y1ZBN7"/>
<name>A0A4Y1ZBN7_9BACL</name>
<reference evidence="1 2" key="1">
    <citation type="submission" date="2017-11" db="EMBL/GenBank/DDBJ databases">
        <title>Draft Genome Sequence of Sporolactobacillus inulinus NBRC 111894 Isolated from Koso, a Japanese Sugar-Vegetable Fermented Beverage.</title>
        <authorList>
            <person name="Chiou T.Y."/>
            <person name="Oshima K."/>
            <person name="Suda W."/>
            <person name="Hattori M."/>
            <person name="Takahashi T."/>
        </authorList>
    </citation>
    <scope>NUCLEOTIDE SEQUENCE [LARGE SCALE GENOMIC DNA]</scope>
    <source>
        <strain evidence="1 2">NBRC111894</strain>
    </source>
</reference>
<accession>A0A4Y1ZBN7</accession>
<comment type="caution">
    <text evidence="1">The sequence shown here is derived from an EMBL/GenBank/DDBJ whole genome shotgun (WGS) entry which is preliminary data.</text>
</comment>
<sequence length="59" mass="6989">MSWPRIKAEVLGRQRDPALLMRASETPQISDCLRRLAVRERLECRSCTRLMVQNHILRK</sequence>
<gene>
    <name evidence="1" type="ORF">NBRC111894_1897</name>
</gene>
<evidence type="ECO:0000313" key="2">
    <source>
        <dbReference type="Proteomes" id="UP000319716"/>
    </source>
</evidence>
<dbReference type="EMBL" id="BEXB01000013">
    <property type="protein sequence ID" value="GAY76343.1"/>
    <property type="molecule type" value="Genomic_DNA"/>
</dbReference>
<organism evidence="1 2">
    <name type="scientific">Sporolactobacillus inulinus</name>
    <dbReference type="NCBI Taxonomy" id="2078"/>
    <lineage>
        <taxon>Bacteria</taxon>
        <taxon>Bacillati</taxon>
        <taxon>Bacillota</taxon>
        <taxon>Bacilli</taxon>
        <taxon>Bacillales</taxon>
        <taxon>Sporolactobacillaceae</taxon>
        <taxon>Sporolactobacillus</taxon>
    </lineage>
</organism>
<proteinExistence type="predicted"/>